<dbReference type="InterPro" id="IPR036390">
    <property type="entry name" value="WH_DNA-bd_sf"/>
</dbReference>
<comment type="caution">
    <text evidence="5">The sequence shown here is derived from an EMBL/GenBank/DDBJ whole genome shotgun (WGS) entry which is preliminary data.</text>
</comment>
<dbReference type="PANTHER" id="PTHR42756">
    <property type="entry name" value="TRANSCRIPTIONAL REGULATOR, MARR"/>
    <property type="match status" value="1"/>
</dbReference>
<dbReference type="AlphaFoldDB" id="A0A081L6K6"/>
<dbReference type="InterPro" id="IPR036388">
    <property type="entry name" value="WH-like_DNA-bd_sf"/>
</dbReference>
<evidence type="ECO:0000313" key="5">
    <source>
        <dbReference type="EMBL" id="KEP24882.1"/>
    </source>
</evidence>
<keyword evidence="1" id="KW-0805">Transcription regulation</keyword>
<dbReference type="Pfam" id="PF12802">
    <property type="entry name" value="MarR_2"/>
    <property type="match status" value="1"/>
</dbReference>
<dbReference type="SUPFAM" id="SSF46785">
    <property type="entry name" value="Winged helix' DNA-binding domain"/>
    <property type="match status" value="1"/>
</dbReference>
<keyword evidence="2" id="KW-0238">DNA-binding</keyword>
<dbReference type="PANTHER" id="PTHR42756:SF1">
    <property type="entry name" value="TRANSCRIPTIONAL REPRESSOR OF EMRAB OPERON"/>
    <property type="match status" value="1"/>
</dbReference>
<dbReference type="Gene3D" id="1.10.10.10">
    <property type="entry name" value="Winged helix-like DNA-binding domain superfamily/Winged helix DNA-binding domain"/>
    <property type="match status" value="1"/>
</dbReference>
<evidence type="ECO:0000256" key="1">
    <source>
        <dbReference type="ARBA" id="ARBA00023015"/>
    </source>
</evidence>
<name>A0A081L6K6_9BACI</name>
<gene>
    <name evidence="5" type="ORF">BA70_14525</name>
</gene>
<dbReference type="PROSITE" id="PS50995">
    <property type="entry name" value="HTH_MARR_2"/>
    <property type="match status" value="1"/>
</dbReference>
<evidence type="ECO:0000256" key="2">
    <source>
        <dbReference type="ARBA" id="ARBA00023125"/>
    </source>
</evidence>
<accession>A0A081L6K6</accession>
<dbReference type="Proteomes" id="UP000028091">
    <property type="component" value="Unassembled WGS sequence"/>
</dbReference>
<dbReference type="GO" id="GO:0003677">
    <property type="term" value="F:DNA binding"/>
    <property type="evidence" value="ECO:0007669"/>
    <property type="project" value="UniProtKB-KW"/>
</dbReference>
<feature type="domain" description="HTH marR-type" evidence="4">
    <location>
        <begin position="1"/>
        <end position="141"/>
    </location>
</feature>
<dbReference type="InterPro" id="IPR000835">
    <property type="entry name" value="HTH_MarR-typ"/>
</dbReference>
<dbReference type="SMART" id="SM00347">
    <property type="entry name" value="HTH_MARR"/>
    <property type="match status" value="1"/>
</dbReference>
<keyword evidence="3" id="KW-0804">Transcription</keyword>
<reference evidence="5 6" key="1">
    <citation type="submission" date="2012-09" db="EMBL/GenBank/DDBJ databases">
        <title>Genome Sequence of Bacillus sp. DW5-4.</title>
        <authorList>
            <person name="Lai Q."/>
            <person name="Liu Y."/>
            <person name="Shao Z."/>
        </authorList>
    </citation>
    <scope>NUCLEOTIDE SEQUENCE [LARGE SCALE GENOMIC DNA]</scope>
    <source>
        <strain evidence="5 6">DW5-4</strain>
    </source>
</reference>
<dbReference type="eggNOG" id="COG1846">
    <property type="taxonomic scope" value="Bacteria"/>
</dbReference>
<sequence>MKREDALKLRTDIKKMIIITGVFESQNLPNGPFEKPLPTSQMMALEELEVERLTVWQLSNKLRLDTSTVSRLVDKLVKKGLVYREVNEKNRRELFLHLTEKGHITVNRLREQSLTFYQRILNNLSESEQKIVVDGFELFIDSISKSFD</sequence>
<organism evidence="5 6">
    <name type="scientific">Bacillus zhangzhouensis</name>
    <dbReference type="NCBI Taxonomy" id="1178540"/>
    <lineage>
        <taxon>Bacteria</taxon>
        <taxon>Bacillati</taxon>
        <taxon>Bacillota</taxon>
        <taxon>Bacilli</taxon>
        <taxon>Bacillales</taxon>
        <taxon>Bacillaceae</taxon>
        <taxon>Bacillus</taxon>
    </lineage>
</organism>
<dbReference type="InterPro" id="IPR023187">
    <property type="entry name" value="Tscrpt_reg_MarR-type_CS"/>
</dbReference>
<dbReference type="PROSITE" id="PS01117">
    <property type="entry name" value="HTH_MARR_1"/>
    <property type="match status" value="1"/>
</dbReference>
<evidence type="ECO:0000259" key="4">
    <source>
        <dbReference type="PROSITE" id="PS50995"/>
    </source>
</evidence>
<evidence type="ECO:0000313" key="6">
    <source>
        <dbReference type="Proteomes" id="UP000028091"/>
    </source>
</evidence>
<dbReference type="RefSeq" id="WP_034325087.1">
    <property type="nucleotide sequence ID" value="NZ_JAVIKA010000002.1"/>
</dbReference>
<dbReference type="PRINTS" id="PR00598">
    <property type="entry name" value="HTHMARR"/>
</dbReference>
<dbReference type="GO" id="GO:0003700">
    <property type="term" value="F:DNA-binding transcription factor activity"/>
    <property type="evidence" value="ECO:0007669"/>
    <property type="project" value="InterPro"/>
</dbReference>
<dbReference type="OrthoDB" id="2355600at2"/>
<proteinExistence type="predicted"/>
<keyword evidence="6" id="KW-1185">Reference proteome</keyword>
<evidence type="ECO:0000256" key="3">
    <source>
        <dbReference type="ARBA" id="ARBA00023163"/>
    </source>
</evidence>
<dbReference type="EMBL" id="JOTP01000041">
    <property type="protein sequence ID" value="KEP24882.1"/>
    <property type="molecule type" value="Genomic_DNA"/>
</dbReference>
<protein>
    <submittedName>
        <fullName evidence="5">MarR family transcriptional regulator</fullName>
    </submittedName>
</protein>